<evidence type="ECO:0000256" key="2">
    <source>
        <dbReference type="ARBA" id="ARBA00022737"/>
    </source>
</evidence>
<dbReference type="CDD" id="cd09272">
    <property type="entry name" value="RNase_HI_RT_Ty1"/>
    <property type="match status" value="1"/>
</dbReference>
<feature type="domain" description="TIR" evidence="5">
    <location>
        <begin position="189"/>
        <end position="359"/>
    </location>
</feature>
<dbReference type="PANTHER" id="PTHR11017:SF219">
    <property type="entry name" value="ARCHAEAL ATPASE"/>
    <property type="match status" value="1"/>
</dbReference>
<dbReference type="Pfam" id="PF01582">
    <property type="entry name" value="TIR"/>
    <property type="match status" value="1"/>
</dbReference>
<dbReference type="SUPFAM" id="SSF52540">
    <property type="entry name" value="P-loop containing nucleoside triphosphate hydrolases"/>
    <property type="match status" value="1"/>
</dbReference>
<reference evidence="6 8" key="1">
    <citation type="journal article" date="2011" name="Nature">
        <title>The Medicago genome provides insight into the evolution of rhizobial symbioses.</title>
        <authorList>
            <person name="Young N.D."/>
            <person name="Debelle F."/>
            <person name="Oldroyd G.E."/>
            <person name="Geurts R."/>
            <person name="Cannon S.B."/>
            <person name="Udvardi M.K."/>
            <person name="Benedito V.A."/>
            <person name="Mayer K.F."/>
            <person name="Gouzy J."/>
            <person name="Schoof H."/>
            <person name="Van de Peer Y."/>
            <person name="Proost S."/>
            <person name="Cook D.R."/>
            <person name="Meyers B.C."/>
            <person name="Spannagl M."/>
            <person name="Cheung F."/>
            <person name="De Mita S."/>
            <person name="Krishnakumar V."/>
            <person name="Gundlach H."/>
            <person name="Zhou S."/>
            <person name="Mudge J."/>
            <person name="Bharti A.K."/>
            <person name="Murray J.D."/>
            <person name="Naoumkina M.A."/>
            <person name="Rosen B."/>
            <person name="Silverstein K.A."/>
            <person name="Tang H."/>
            <person name="Rombauts S."/>
            <person name="Zhao P.X."/>
            <person name="Zhou P."/>
            <person name="Barbe V."/>
            <person name="Bardou P."/>
            <person name="Bechner M."/>
            <person name="Bellec A."/>
            <person name="Berger A."/>
            <person name="Berges H."/>
            <person name="Bidwell S."/>
            <person name="Bisseling T."/>
            <person name="Choisne N."/>
            <person name="Couloux A."/>
            <person name="Denny R."/>
            <person name="Deshpande S."/>
            <person name="Dai X."/>
            <person name="Doyle J.J."/>
            <person name="Dudez A.M."/>
            <person name="Farmer A.D."/>
            <person name="Fouteau S."/>
            <person name="Franken C."/>
            <person name="Gibelin C."/>
            <person name="Gish J."/>
            <person name="Goldstein S."/>
            <person name="Gonzalez A.J."/>
            <person name="Green P.J."/>
            <person name="Hallab A."/>
            <person name="Hartog M."/>
            <person name="Hua A."/>
            <person name="Humphray S.J."/>
            <person name="Jeong D.H."/>
            <person name="Jing Y."/>
            <person name="Jocker A."/>
            <person name="Kenton S.M."/>
            <person name="Kim D.J."/>
            <person name="Klee K."/>
            <person name="Lai H."/>
            <person name="Lang C."/>
            <person name="Lin S."/>
            <person name="Macmil S.L."/>
            <person name="Magdelenat G."/>
            <person name="Matthews L."/>
            <person name="McCorrison J."/>
            <person name="Monaghan E.L."/>
            <person name="Mun J.H."/>
            <person name="Najar F.Z."/>
            <person name="Nicholson C."/>
            <person name="Noirot C."/>
            <person name="O'Bleness M."/>
            <person name="Paule C.R."/>
            <person name="Poulain J."/>
            <person name="Prion F."/>
            <person name="Qin B."/>
            <person name="Qu C."/>
            <person name="Retzel E.F."/>
            <person name="Riddle C."/>
            <person name="Sallet E."/>
            <person name="Samain S."/>
            <person name="Samson N."/>
            <person name="Sanders I."/>
            <person name="Saurat O."/>
            <person name="Scarpelli C."/>
            <person name="Schiex T."/>
            <person name="Segurens B."/>
            <person name="Severin A.J."/>
            <person name="Sherrier D.J."/>
            <person name="Shi R."/>
            <person name="Sims S."/>
            <person name="Singer S.R."/>
            <person name="Sinharoy S."/>
            <person name="Sterck L."/>
            <person name="Viollet A."/>
            <person name="Wang B.B."/>
            <person name="Wang K."/>
            <person name="Wang M."/>
            <person name="Wang X."/>
            <person name="Warfsmann J."/>
            <person name="Weissenbach J."/>
            <person name="White D.D."/>
            <person name="White J.D."/>
            <person name="Wiley G.B."/>
            <person name="Wincker P."/>
            <person name="Xing Y."/>
            <person name="Yang L."/>
            <person name="Yao Z."/>
            <person name="Ying F."/>
            <person name="Zhai J."/>
            <person name="Zhou L."/>
            <person name="Zuber A."/>
            <person name="Denarie J."/>
            <person name="Dixon R.A."/>
            <person name="May G.D."/>
            <person name="Schwartz D.C."/>
            <person name="Rogers J."/>
            <person name="Quetier F."/>
            <person name="Town C.D."/>
            <person name="Roe B.A."/>
        </authorList>
    </citation>
    <scope>NUCLEOTIDE SEQUENCE [LARGE SCALE GENOMIC DNA]</scope>
    <source>
        <strain evidence="6">A17</strain>
        <strain evidence="7 8">cv. Jemalong A17</strain>
    </source>
</reference>
<dbReference type="EMBL" id="CM001222">
    <property type="protein sequence ID" value="KEH26725.1"/>
    <property type="molecule type" value="Genomic_DNA"/>
</dbReference>
<evidence type="ECO:0000256" key="4">
    <source>
        <dbReference type="ARBA" id="ARBA00023027"/>
    </source>
</evidence>
<dbReference type="SMART" id="SM00382">
    <property type="entry name" value="AAA"/>
    <property type="match status" value="1"/>
</dbReference>
<accession>A0A072ULL5</accession>
<dbReference type="InterPro" id="IPR032675">
    <property type="entry name" value="LRR_dom_sf"/>
</dbReference>
<dbReference type="GO" id="GO:0007165">
    <property type="term" value="P:signal transduction"/>
    <property type="evidence" value="ECO:0007669"/>
    <property type="project" value="InterPro"/>
</dbReference>
<dbReference type="InterPro" id="IPR000157">
    <property type="entry name" value="TIR_dom"/>
</dbReference>
<dbReference type="eggNOG" id="KOG0017">
    <property type="taxonomic scope" value="Eukaryota"/>
</dbReference>
<dbReference type="GO" id="GO:0043531">
    <property type="term" value="F:ADP binding"/>
    <property type="evidence" value="ECO:0007669"/>
    <property type="project" value="InterPro"/>
</dbReference>
<keyword evidence="4" id="KW-0520">NAD</keyword>
<dbReference type="InterPro" id="IPR003593">
    <property type="entry name" value="AAA+_ATPase"/>
</dbReference>
<dbReference type="AlphaFoldDB" id="A0A072ULL5"/>
<keyword evidence="8" id="KW-1185">Reference proteome</keyword>
<dbReference type="GO" id="GO:0006952">
    <property type="term" value="P:defense response"/>
    <property type="evidence" value="ECO:0007669"/>
    <property type="project" value="InterPro"/>
</dbReference>
<protein>
    <submittedName>
        <fullName evidence="6">Disease resistance protein (TIR-NBS-LRR class), putative</fullName>
    </submittedName>
</protein>
<evidence type="ECO:0000256" key="3">
    <source>
        <dbReference type="ARBA" id="ARBA00022821"/>
    </source>
</evidence>
<dbReference type="InterPro" id="IPR042197">
    <property type="entry name" value="Apaf_helical"/>
</dbReference>
<dbReference type="Pfam" id="PF23286">
    <property type="entry name" value="LRR_13"/>
    <property type="match status" value="1"/>
</dbReference>
<dbReference type="Gene3D" id="3.80.10.10">
    <property type="entry name" value="Ribonuclease Inhibitor"/>
    <property type="match status" value="1"/>
</dbReference>
<evidence type="ECO:0000256" key="1">
    <source>
        <dbReference type="ARBA" id="ARBA00022614"/>
    </source>
</evidence>
<reference evidence="6 8" key="2">
    <citation type="journal article" date="2014" name="BMC Genomics">
        <title>An improved genome release (version Mt4.0) for the model legume Medicago truncatula.</title>
        <authorList>
            <person name="Tang H."/>
            <person name="Krishnakumar V."/>
            <person name="Bidwell S."/>
            <person name="Rosen B."/>
            <person name="Chan A."/>
            <person name="Zhou S."/>
            <person name="Gentzbittel L."/>
            <person name="Childs K.L."/>
            <person name="Yandell M."/>
            <person name="Gundlach H."/>
            <person name="Mayer K.F."/>
            <person name="Schwartz D.C."/>
            <person name="Town C.D."/>
        </authorList>
    </citation>
    <scope>GENOME REANNOTATION</scope>
    <source>
        <strain evidence="6">A17</strain>
        <strain evidence="7 8">cv. Jemalong A17</strain>
    </source>
</reference>
<proteinExistence type="predicted"/>
<dbReference type="Pfam" id="PF23282">
    <property type="entry name" value="WHD_ROQ1"/>
    <property type="match status" value="1"/>
</dbReference>
<dbReference type="HOGENOM" id="CLU_001561_5_1_1"/>
<dbReference type="Pfam" id="PF00931">
    <property type="entry name" value="NB-ARC"/>
    <property type="match status" value="1"/>
</dbReference>
<dbReference type="InterPro" id="IPR058546">
    <property type="entry name" value="RPS4B/Roq1-like_LRR"/>
</dbReference>
<dbReference type="Gene3D" id="1.10.8.430">
    <property type="entry name" value="Helical domain of apoptotic protease-activating factors"/>
    <property type="match status" value="1"/>
</dbReference>
<dbReference type="PaxDb" id="3880-AES76120"/>
<dbReference type="Proteomes" id="UP000002051">
    <property type="component" value="Chromosome 6"/>
</dbReference>
<dbReference type="InterPro" id="IPR044974">
    <property type="entry name" value="Disease_R_plants"/>
</dbReference>
<dbReference type="InterPro" id="IPR058192">
    <property type="entry name" value="WHD_ROQ1-like"/>
</dbReference>
<dbReference type="SUPFAM" id="SSF52058">
    <property type="entry name" value="L domain-like"/>
    <property type="match status" value="1"/>
</dbReference>
<dbReference type="InterPro" id="IPR035897">
    <property type="entry name" value="Toll_tir_struct_dom_sf"/>
</dbReference>
<gene>
    <name evidence="6" type="ordered locus">MTR_6g472230</name>
</gene>
<name>A0A072ULL5_MEDTR</name>
<dbReference type="PRINTS" id="PR00364">
    <property type="entry name" value="DISEASERSIST"/>
</dbReference>
<keyword evidence="1" id="KW-0433">Leucine-rich repeat</keyword>
<dbReference type="SUPFAM" id="SSF52200">
    <property type="entry name" value="Toll/Interleukin receptor TIR domain"/>
    <property type="match status" value="1"/>
</dbReference>
<dbReference type="PANTHER" id="PTHR11017">
    <property type="entry name" value="LEUCINE-RICH REPEAT-CONTAINING PROTEIN"/>
    <property type="match status" value="1"/>
</dbReference>
<evidence type="ECO:0000313" key="8">
    <source>
        <dbReference type="Proteomes" id="UP000002051"/>
    </source>
</evidence>
<dbReference type="STRING" id="3880.A0A072ULL5"/>
<dbReference type="Gene3D" id="3.40.50.10140">
    <property type="entry name" value="Toll/interleukin-1 receptor homology (TIR) domain"/>
    <property type="match status" value="1"/>
</dbReference>
<keyword evidence="3" id="KW-0611">Plant defense</keyword>
<dbReference type="SMART" id="SM00255">
    <property type="entry name" value="TIR"/>
    <property type="match status" value="1"/>
</dbReference>
<evidence type="ECO:0000259" key="5">
    <source>
        <dbReference type="PROSITE" id="PS50104"/>
    </source>
</evidence>
<dbReference type="EnsemblPlants" id="KEH26725">
    <property type="protein sequence ID" value="KEH26725"/>
    <property type="gene ID" value="MTR_6g472230"/>
</dbReference>
<dbReference type="PROSITE" id="PS50104">
    <property type="entry name" value="TIR"/>
    <property type="match status" value="1"/>
</dbReference>
<reference evidence="7" key="3">
    <citation type="submission" date="2015-04" db="UniProtKB">
        <authorList>
            <consortium name="EnsemblPlants"/>
        </authorList>
    </citation>
    <scope>IDENTIFICATION</scope>
    <source>
        <strain evidence="7">cv. Jemalong A17</strain>
    </source>
</reference>
<dbReference type="InterPro" id="IPR002182">
    <property type="entry name" value="NB-ARC"/>
</dbReference>
<evidence type="ECO:0000313" key="7">
    <source>
        <dbReference type="EnsemblPlants" id="KEH26725"/>
    </source>
</evidence>
<dbReference type="FunFam" id="3.40.50.10140:FF:000007">
    <property type="entry name" value="Disease resistance protein (TIR-NBS-LRR class)"/>
    <property type="match status" value="1"/>
</dbReference>
<organism evidence="6 8">
    <name type="scientific">Medicago truncatula</name>
    <name type="common">Barrel medic</name>
    <name type="synonym">Medicago tribuloides</name>
    <dbReference type="NCBI Taxonomy" id="3880"/>
    <lineage>
        <taxon>Eukaryota</taxon>
        <taxon>Viridiplantae</taxon>
        <taxon>Streptophyta</taxon>
        <taxon>Embryophyta</taxon>
        <taxon>Tracheophyta</taxon>
        <taxon>Spermatophyta</taxon>
        <taxon>Magnoliopsida</taxon>
        <taxon>eudicotyledons</taxon>
        <taxon>Gunneridae</taxon>
        <taxon>Pentapetalae</taxon>
        <taxon>rosids</taxon>
        <taxon>fabids</taxon>
        <taxon>Fabales</taxon>
        <taxon>Fabaceae</taxon>
        <taxon>Papilionoideae</taxon>
        <taxon>50 kb inversion clade</taxon>
        <taxon>NPAAA clade</taxon>
        <taxon>Hologalegina</taxon>
        <taxon>IRL clade</taxon>
        <taxon>Trifolieae</taxon>
        <taxon>Medicago</taxon>
    </lineage>
</organism>
<dbReference type="Gene3D" id="3.40.50.300">
    <property type="entry name" value="P-loop containing nucleotide triphosphate hydrolases"/>
    <property type="match status" value="1"/>
</dbReference>
<sequence>MYLTTTRPDIFYAVNVLSRFMNCAKESHFKGAKRVLRYVKGTLNYGIKFCRSEKFKLQGYSDSDWAGSLDDMKSTSGYCFSSGTGIFSWSSKKQEIVAQSTAEAEFIAATAAVNQALWLRKVLTDLHLEQKETTEVMVNNQAAIAISKNPVFHGKTKHFSIKLFFLRDVQKDGDVCLKYCKTEDHLSDIFTKALPKGRGSDTRNNFTGNLYKALVDKGINTFIDENDLQRGDEITSSLVKAIEESGIFIPIFSANYASSSFCLDELVHIIHCYNTKSCLVLPVFYDVEPTHIRHQSGSYGEHLTKHKEGFQNNEKNMERLRQWKMALTQAANLSGYHYSPHESECKFIEKIVEGISNKINHVFLNVAKYPVGLQSRIEQVKLLLDMGSENEVRMVGIFGTGGMGKSTLAKAVFNSIADQFEGVCFLHNVRENSTLKNLKHLQKKLLSKIVKFDGQLEDVSEGIPIIKERLSRKKILLILDDVDKLEQLDALAGGLDWFGLGSRVIITTRDKRLLAYHVNTSTHAVEGLNETEALELLSRNAFKNDKVPSSYEDILNRVVTYASGLPLAIVTIGANLIGRKVEDWERILDEYENIPDKDIQRILQVSYDALKEKDQSVFLDIACCFKGCKWTKVKKILHAHYGHPIEHHVGVLAEKSLIGHWEYDTHVTLHDLIEDMGKEVVRQESPNKPGERSRLWFRDDIVNVLRDNTGTGNIEMIYLKYAFTARETEWDGMACEKMTNLKTLIIKDGNFSRGPGYLPSSLRYWKWISSPLKSLSCISSKEFNYMKVMTLDGSQYLTHIPDVSGLPNLEKCSFRGCDSLIKIHSSIGHLNKLEILDTFGCSELEHFPPLQLPSLKKFEITDCVSLKNFPELLCEMTNIKDIEIYDTSIEELPYSFQNFSKLQRLTISGGNLQGKLRFPKYNDKMNSIVISNVEHLNLAGNSLSDECLPILLKWFVNVTFLDLSCNYNFTILPECLGECHCLMHLNLMFCLALVEIRGIPPNLEILFAVICYSLSSSSIRMLMSQKLHESGCTHILFPNTTDRIPDWFEHQSRGDTISFWFDKELPSISFTFILISQGDYMLPIVKFFVNGYEKEISCDELTREFGELVDDDTVLENHTTLLHIKLEQDNELGERLLKNEWIHVEFKLQDYYWHAERRLFRNTQMGIHVWKEKSNMEGGVRFIDPSLSQFMQRLVEVGVSEKGEEEEGFSDTEEDVILKNPNNRKTWGTFLSLGASKSNTDGDEIEILSSAQDERKMWGTFLGLGPS</sequence>
<dbReference type="InterPro" id="IPR027417">
    <property type="entry name" value="P-loop_NTPase"/>
</dbReference>
<keyword evidence="2" id="KW-0677">Repeat</keyword>
<evidence type="ECO:0000313" key="6">
    <source>
        <dbReference type="EMBL" id="KEH26725.1"/>
    </source>
</evidence>